<keyword evidence="3" id="KW-0238">DNA-binding</keyword>
<dbReference type="EMBL" id="NEVQ01000002">
    <property type="protein sequence ID" value="OZI66168.1"/>
    <property type="molecule type" value="Genomic_DNA"/>
</dbReference>
<dbReference type="Gene3D" id="3.40.190.10">
    <property type="entry name" value="Periplasmic binding protein-like II"/>
    <property type="match status" value="2"/>
</dbReference>
<dbReference type="Gene3D" id="1.10.10.10">
    <property type="entry name" value="Winged helix-like DNA-binding domain superfamily/Winged helix DNA-binding domain"/>
    <property type="match status" value="1"/>
</dbReference>
<dbReference type="PANTHER" id="PTHR30346">
    <property type="entry name" value="TRANSCRIPTIONAL DUAL REGULATOR HCAR-RELATED"/>
    <property type="match status" value="1"/>
</dbReference>
<evidence type="ECO:0000313" key="6">
    <source>
        <dbReference type="EMBL" id="OZI66168.1"/>
    </source>
</evidence>
<keyword evidence="7" id="KW-1185">Reference proteome</keyword>
<evidence type="ECO:0000256" key="3">
    <source>
        <dbReference type="ARBA" id="ARBA00023125"/>
    </source>
</evidence>
<dbReference type="PROSITE" id="PS50931">
    <property type="entry name" value="HTH_LYSR"/>
    <property type="match status" value="1"/>
</dbReference>
<evidence type="ECO:0000256" key="1">
    <source>
        <dbReference type="ARBA" id="ARBA00009437"/>
    </source>
</evidence>
<evidence type="ECO:0000259" key="5">
    <source>
        <dbReference type="PROSITE" id="PS50931"/>
    </source>
</evidence>
<dbReference type="Proteomes" id="UP000216885">
    <property type="component" value="Unassembled WGS sequence"/>
</dbReference>
<sequence length="297" mass="32194">MKIETFATLEAVLQTGTFVGGARLMNITPSAVSMQMKQLEGYLGKPLFDRSGLQVRPTQLAHEVADTMRDALKGLDALRSGTVLAIEGVVRVGVIESMQPIVLPGMLRFIRARHPKLDVVPIRGRSSGLTAAVKAGEIDAALVAEPSGAKAGRMSWTPMLRRELVLITPPDTPDTPIPTLFRQLEWIRYDRKTVSGSMAAQYVNNQIGDVRSTLEFDNAAAIVAMVSSGLGISVVQRPDSAVLHSYPARVFRLGKAAPVLQLSMVSRKADDDSRPLAVVREAMAMACTEYQKLIKNS</sequence>
<comment type="similarity">
    <text evidence="1">Belongs to the LysR transcriptional regulatory family.</text>
</comment>
<dbReference type="GO" id="GO:0003677">
    <property type="term" value="F:DNA binding"/>
    <property type="evidence" value="ECO:0007669"/>
    <property type="project" value="UniProtKB-KW"/>
</dbReference>
<feature type="domain" description="HTH lysR-type" evidence="5">
    <location>
        <begin position="1"/>
        <end position="58"/>
    </location>
</feature>
<keyword evidence="2" id="KW-0805">Transcription regulation</keyword>
<evidence type="ECO:0000313" key="7">
    <source>
        <dbReference type="Proteomes" id="UP000216885"/>
    </source>
</evidence>
<dbReference type="RefSeq" id="WP_094822704.1">
    <property type="nucleotide sequence ID" value="NZ_NEVO01000013.1"/>
</dbReference>
<dbReference type="InterPro" id="IPR036390">
    <property type="entry name" value="WH_DNA-bd_sf"/>
</dbReference>
<name>A0A261UW89_9BORD</name>
<proteinExistence type="inferred from homology"/>
<dbReference type="Pfam" id="PF03466">
    <property type="entry name" value="LysR_substrate"/>
    <property type="match status" value="1"/>
</dbReference>
<evidence type="ECO:0000256" key="4">
    <source>
        <dbReference type="ARBA" id="ARBA00023163"/>
    </source>
</evidence>
<evidence type="ECO:0000256" key="2">
    <source>
        <dbReference type="ARBA" id="ARBA00023015"/>
    </source>
</evidence>
<dbReference type="SUPFAM" id="SSF53850">
    <property type="entry name" value="Periplasmic binding protein-like II"/>
    <property type="match status" value="1"/>
</dbReference>
<dbReference type="InterPro" id="IPR005119">
    <property type="entry name" value="LysR_subst-bd"/>
</dbReference>
<dbReference type="Pfam" id="PF00126">
    <property type="entry name" value="HTH_1"/>
    <property type="match status" value="1"/>
</dbReference>
<dbReference type="SUPFAM" id="SSF46785">
    <property type="entry name" value="Winged helix' DNA-binding domain"/>
    <property type="match status" value="1"/>
</dbReference>
<keyword evidence="4" id="KW-0804">Transcription</keyword>
<gene>
    <name evidence="6" type="ORF">CAL20_02325</name>
</gene>
<dbReference type="OrthoDB" id="8707631at2"/>
<accession>A0A261UW89</accession>
<dbReference type="InterPro" id="IPR036388">
    <property type="entry name" value="WH-like_DNA-bd_sf"/>
</dbReference>
<dbReference type="GO" id="GO:0003700">
    <property type="term" value="F:DNA-binding transcription factor activity"/>
    <property type="evidence" value="ECO:0007669"/>
    <property type="project" value="InterPro"/>
</dbReference>
<organism evidence="6 7">
    <name type="scientific">Bordetella genomosp. 4</name>
    <dbReference type="NCBI Taxonomy" id="463044"/>
    <lineage>
        <taxon>Bacteria</taxon>
        <taxon>Pseudomonadati</taxon>
        <taxon>Pseudomonadota</taxon>
        <taxon>Betaproteobacteria</taxon>
        <taxon>Burkholderiales</taxon>
        <taxon>Alcaligenaceae</taxon>
        <taxon>Bordetella</taxon>
    </lineage>
</organism>
<dbReference type="GO" id="GO:0032993">
    <property type="term" value="C:protein-DNA complex"/>
    <property type="evidence" value="ECO:0007669"/>
    <property type="project" value="TreeGrafter"/>
</dbReference>
<protein>
    <submittedName>
        <fullName evidence="6">LysR family transcriptional regulator</fullName>
    </submittedName>
</protein>
<reference evidence="6 7" key="1">
    <citation type="submission" date="2017-05" db="EMBL/GenBank/DDBJ databases">
        <title>Complete and WGS of Bordetella genogroups.</title>
        <authorList>
            <person name="Spilker T."/>
            <person name="LiPuma J."/>
        </authorList>
    </citation>
    <scope>NUCLEOTIDE SEQUENCE [LARGE SCALE GENOMIC DNA]</scope>
    <source>
        <strain evidence="6 7">AU9919</strain>
    </source>
</reference>
<comment type="caution">
    <text evidence="6">The sequence shown here is derived from an EMBL/GenBank/DDBJ whole genome shotgun (WGS) entry which is preliminary data.</text>
</comment>
<dbReference type="PANTHER" id="PTHR30346:SF28">
    <property type="entry name" value="HTH-TYPE TRANSCRIPTIONAL REGULATOR CYNR"/>
    <property type="match status" value="1"/>
</dbReference>
<dbReference type="InterPro" id="IPR000847">
    <property type="entry name" value="LysR_HTH_N"/>
</dbReference>
<dbReference type="AlphaFoldDB" id="A0A261UW89"/>